<name>A0ABT1TK76_9GAMM</name>
<keyword evidence="2" id="KW-1185">Reference proteome</keyword>
<evidence type="ECO:0000313" key="1">
    <source>
        <dbReference type="EMBL" id="MCQ8105855.1"/>
    </source>
</evidence>
<organism evidence="1 2">
    <name type="scientific">Methylomonas subterranea</name>
    <dbReference type="NCBI Taxonomy" id="2952225"/>
    <lineage>
        <taxon>Bacteria</taxon>
        <taxon>Pseudomonadati</taxon>
        <taxon>Pseudomonadota</taxon>
        <taxon>Gammaproteobacteria</taxon>
        <taxon>Methylococcales</taxon>
        <taxon>Methylococcaceae</taxon>
        <taxon>Methylomonas</taxon>
    </lineage>
</organism>
<dbReference type="EMBL" id="JANIBJ010000039">
    <property type="protein sequence ID" value="MCQ8105855.1"/>
    <property type="molecule type" value="Genomic_DNA"/>
</dbReference>
<dbReference type="Proteomes" id="UP001524499">
    <property type="component" value="Unassembled WGS sequence"/>
</dbReference>
<reference evidence="1 2" key="1">
    <citation type="submission" date="2022-07" db="EMBL/GenBank/DDBJ databases">
        <title>Methylomonas rivi sp. nov., Methylomonas rosea sp. nov., Methylomonas aureus sp. nov. and Methylomonas subterranea sp. nov., four novel methanotrophs isolated from a freshwater creek and the deep terrestrial subsurface.</title>
        <authorList>
            <person name="Abin C."/>
            <person name="Sankaranarayanan K."/>
            <person name="Garner C."/>
            <person name="Sindelar R."/>
            <person name="Kotary K."/>
            <person name="Garner R."/>
            <person name="Barclay S."/>
            <person name="Lawson P."/>
            <person name="Krumholz L."/>
        </authorList>
    </citation>
    <scope>NUCLEOTIDE SEQUENCE [LARGE SCALE GENOMIC DNA]</scope>
    <source>
        <strain evidence="1 2">SURF-2</strain>
    </source>
</reference>
<gene>
    <name evidence="1" type="ORF">NP590_17225</name>
</gene>
<comment type="caution">
    <text evidence="1">The sequence shown here is derived from an EMBL/GenBank/DDBJ whole genome shotgun (WGS) entry which is preliminary data.</text>
</comment>
<evidence type="ECO:0000313" key="2">
    <source>
        <dbReference type="Proteomes" id="UP001524499"/>
    </source>
</evidence>
<accession>A0ABT1TK76</accession>
<sequence>MLLINELEALANELPALITAQKSTLQVIEQQMTALKDAGLIYANEYWRDDKYMYLNYPTEDGGKRKREYIGCDPERIQAARDGIQRAIEYDRLSAETRRIESLLLQGKARLRDAVNHLSGKYRW</sequence>
<dbReference type="RefSeq" id="WP_256603891.1">
    <property type="nucleotide sequence ID" value="NZ_JANIBJ010000039.1"/>
</dbReference>
<protein>
    <submittedName>
        <fullName evidence="1">Uncharacterized protein</fullName>
    </submittedName>
</protein>
<proteinExistence type="predicted"/>